<proteinExistence type="predicted"/>
<evidence type="ECO:0000313" key="1">
    <source>
        <dbReference type="EMBL" id="TWL25351.1"/>
    </source>
</evidence>
<name>A0A8B5YA83_BACLI</name>
<dbReference type="Proteomes" id="UP000435910">
    <property type="component" value="Unassembled WGS sequence"/>
</dbReference>
<dbReference type="AlphaFoldDB" id="A0A8B5YA83"/>
<dbReference type="RefSeq" id="WP_164879365.1">
    <property type="nucleotide sequence ID" value="NZ_BOQW01000004.1"/>
</dbReference>
<gene>
    <name evidence="1" type="ORF">CHCC16736_4234</name>
</gene>
<evidence type="ECO:0000313" key="2">
    <source>
        <dbReference type="Proteomes" id="UP000435910"/>
    </source>
</evidence>
<comment type="caution">
    <text evidence="1">The sequence shown here is derived from an EMBL/GenBank/DDBJ whole genome shotgun (WGS) entry which is preliminary data.</text>
</comment>
<dbReference type="EMBL" id="NILC01000026">
    <property type="protein sequence ID" value="TWL25351.1"/>
    <property type="molecule type" value="Genomic_DNA"/>
</dbReference>
<sequence>MFKFSYDELEKVILKIAQKRNIAITKEQIELFFESEEEYMRSIGLILSE</sequence>
<organism evidence="1 2">
    <name type="scientific">Bacillus licheniformis</name>
    <dbReference type="NCBI Taxonomy" id="1402"/>
    <lineage>
        <taxon>Bacteria</taxon>
        <taxon>Bacillati</taxon>
        <taxon>Bacillota</taxon>
        <taxon>Bacilli</taxon>
        <taxon>Bacillales</taxon>
        <taxon>Bacillaceae</taxon>
        <taxon>Bacillus</taxon>
    </lineage>
</organism>
<accession>A0A8B5YA83</accession>
<reference evidence="1 2" key="1">
    <citation type="submission" date="2019-06" db="EMBL/GenBank/DDBJ databases">
        <title>Genome sequence analysis of &gt;100 Bacillus licheniformis strains suggests intrinsic resistance to this species.</title>
        <authorList>
            <person name="Wels M."/>
            <person name="Siezen R.J."/>
            <person name="Johansen E."/>
            <person name="Stuer-Lauridsen B."/>
            <person name="Bjerre K."/>
            <person name="Nielsen B.K.K."/>
        </authorList>
    </citation>
    <scope>NUCLEOTIDE SEQUENCE [LARGE SCALE GENOMIC DNA]</scope>
    <source>
        <strain evidence="1 2">BAC-16736</strain>
    </source>
</reference>
<protein>
    <submittedName>
        <fullName evidence="1">Uncharacterized protein</fullName>
    </submittedName>
</protein>